<dbReference type="EMBL" id="SRLO01000112">
    <property type="protein sequence ID" value="TNN74638.1"/>
    <property type="molecule type" value="Genomic_DNA"/>
</dbReference>
<evidence type="ECO:0008006" key="5">
    <source>
        <dbReference type="Google" id="ProtNLM"/>
    </source>
</evidence>
<dbReference type="AlphaFoldDB" id="A0A4Z2I9J2"/>
<proteinExistence type="predicted"/>
<feature type="compositionally biased region" description="Basic and acidic residues" evidence="1">
    <location>
        <begin position="81"/>
        <end position="96"/>
    </location>
</feature>
<accession>A0A4Z2I9J2</accession>
<gene>
    <name evidence="3" type="ORF">EYF80_015185</name>
</gene>
<sequence>MANPVILVMSCPCLLLNPAALAKALWRLFCSPQASTEPPELATNYHHEQRRALQSQSRDGSIAVAPVIHAGDDVENSLTPWKEKKGAEEEPRRAEDEMSGLICPPGAYRRADVCAPASHSTSAATLPLTCVCARGARGPGEFTGVTLYVTHV</sequence>
<evidence type="ECO:0000256" key="1">
    <source>
        <dbReference type="SAM" id="MobiDB-lite"/>
    </source>
</evidence>
<dbReference type="Proteomes" id="UP000314294">
    <property type="component" value="Unassembled WGS sequence"/>
</dbReference>
<name>A0A4Z2I9J2_9TELE</name>
<keyword evidence="4" id="KW-1185">Reference proteome</keyword>
<keyword evidence="2" id="KW-0732">Signal</keyword>
<protein>
    <recommendedName>
        <fullName evidence="5">Secreted protein</fullName>
    </recommendedName>
</protein>
<evidence type="ECO:0000256" key="2">
    <source>
        <dbReference type="SAM" id="SignalP"/>
    </source>
</evidence>
<organism evidence="3 4">
    <name type="scientific">Liparis tanakae</name>
    <name type="common">Tanaka's snailfish</name>
    <dbReference type="NCBI Taxonomy" id="230148"/>
    <lineage>
        <taxon>Eukaryota</taxon>
        <taxon>Metazoa</taxon>
        <taxon>Chordata</taxon>
        <taxon>Craniata</taxon>
        <taxon>Vertebrata</taxon>
        <taxon>Euteleostomi</taxon>
        <taxon>Actinopterygii</taxon>
        <taxon>Neopterygii</taxon>
        <taxon>Teleostei</taxon>
        <taxon>Neoteleostei</taxon>
        <taxon>Acanthomorphata</taxon>
        <taxon>Eupercaria</taxon>
        <taxon>Perciformes</taxon>
        <taxon>Cottioidei</taxon>
        <taxon>Cottales</taxon>
        <taxon>Liparidae</taxon>
        <taxon>Liparis</taxon>
    </lineage>
</organism>
<reference evidence="3 4" key="1">
    <citation type="submission" date="2019-03" db="EMBL/GenBank/DDBJ databases">
        <title>First draft genome of Liparis tanakae, snailfish: a comprehensive survey of snailfish specific genes.</title>
        <authorList>
            <person name="Kim W."/>
            <person name="Song I."/>
            <person name="Jeong J.-H."/>
            <person name="Kim D."/>
            <person name="Kim S."/>
            <person name="Ryu S."/>
            <person name="Song J.Y."/>
            <person name="Lee S.K."/>
        </authorList>
    </citation>
    <scope>NUCLEOTIDE SEQUENCE [LARGE SCALE GENOMIC DNA]</scope>
    <source>
        <tissue evidence="3">Muscle</tissue>
    </source>
</reference>
<feature type="signal peptide" evidence="2">
    <location>
        <begin position="1"/>
        <end position="36"/>
    </location>
</feature>
<comment type="caution">
    <text evidence="3">The sequence shown here is derived from an EMBL/GenBank/DDBJ whole genome shotgun (WGS) entry which is preliminary data.</text>
</comment>
<feature type="region of interest" description="Disordered" evidence="1">
    <location>
        <begin position="75"/>
        <end position="99"/>
    </location>
</feature>
<evidence type="ECO:0000313" key="3">
    <source>
        <dbReference type="EMBL" id="TNN74638.1"/>
    </source>
</evidence>
<feature type="chain" id="PRO_5021317231" description="Secreted protein" evidence="2">
    <location>
        <begin position="37"/>
        <end position="152"/>
    </location>
</feature>
<evidence type="ECO:0000313" key="4">
    <source>
        <dbReference type="Proteomes" id="UP000314294"/>
    </source>
</evidence>